<dbReference type="InterPro" id="IPR055412">
    <property type="entry name" value="UVB_sens_C"/>
</dbReference>
<evidence type="ECO:0000256" key="2">
    <source>
        <dbReference type="ARBA" id="ARBA00007558"/>
    </source>
</evidence>
<organism evidence="8 9">
    <name type="scientific">Frieseomelitta varia</name>
    <dbReference type="NCBI Taxonomy" id="561572"/>
    <lineage>
        <taxon>Eukaryota</taxon>
        <taxon>Metazoa</taxon>
        <taxon>Ecdysozoa</taxon>
        <taxon>Arthropoda</taxon>
        <taxon>Hexapoda</taxon>
        <taxon>Insecta</taxon>
        <taxon>Pterygota</taxon>
        <taxon>Neoptera</taxon>
        <taxon>Endopterygota</taxon>
        <taxon>Hymenoptera</taxon>
        <taxon>Apocrita</taxon>
        <taxon>Aculeata</taxon>
        <taxon>Apoidea</taxon>
        <taxon>Anthophila</taxon>
        <taxon>Apidae</taxon>
        <taxon>Frieseomelitta</taxon>
    </lineage>
</organism>
<evidence type="ECO:0000256" key="4">
    <source>
        <dbReference type="ARBA" id="ARBA00022989"/>
    </source>
</evidence>
<dbReference type="InterPro" id="IPR006968">
    <property type="entry name" value="RUS_fam"/>
</dbReference>
<accession>A0A833RYN3</accession>
<comment type="subcellular location">
    <subcellularLocation>
        <location evidence="1">Membrane</location>
    </subcellularLocation>
</comment>
<dbReference type="PANTHER" id="PTHR12770">
    <property type="entry name" value="RUS1 FAMILY PROTEIN C16ORF58"/>
    <property type="match status" value="1"/>
</dbReference>
<sequence length="487" mass="54385">MHERLLFTEAYGSEKDRFFVKSKGNCILTCQTSLLVYLTYHSSWSTDEQSITELLSDTTRTKSFYSGFISIVKEVFLPQGYPDSVHPDYTSYQIWDTVQAFASTIMGTLTTHSIMQGVGVGEAAATPLAAAITWILKDGTGMVGRIVFAWWNGTNLDGQCKKWRLFADILNDLAMGLELLLPYFSSYSLGILCISTAMKSIVGVAGGATRAALTQHQALQNNLADVSAKDGSQETCVNLIASFVGILILSIFHNERYIMELYLFLVIIHLYANYSAVRALCLNSLNEDRLALIIKSYISNEVIPKPEEINKKESVLLLTKPTISICGFNIKIGISLAALIKQDIILTSDTELALKLFLDRKYLISIDVQNKTIFICLKKDAQPYDVLEAYFHACLCGFFICMSLKVPLDVFVKPEVSDLSYPLMRLYVLNKRYSNTNNGIQSSKAIESIYATNLLISSEYKAFISDLESKGWITETNLLPVAGWRFL</sequence>
<evidence type="ECO:0000313" key="9">
    <source>
        <dbReference type="Proteomes" id="UP000655588"/>
    </source>
</evidence>
<gene>
    <name evidence="8" type="ORF">E2986_04338</name>
</gene>
<proteinExistence type="inferred from homology"/>
<evidence type="ECO:0000313" key="8">
    <source>
        <dbReference type="EMBL" id="KAF3422135.1"/>
    </source>
</evidence>
<dbReference type="Proteomes" id="UP000655588">
    <property type="component" value="Unassembled WGS sequence"/>
</dbReference>
<dbReference type="InterPro" id="IPR054549">
    <property type="entry name" value="UVB_sens_RUS_dom"/>
</dbReference>
<keyword evidence="3" id="KW-0812">Transmembrane</keyword>
<dbReference type="PANTHER" id="PTHR12770:SF31">
    <property type="entry name" value="RUS FAMILY MEMBER 1"/>
    <property type="match status" value="1"/>
</dbReference>
<evidence type="ECO:0000259" key="6">
    <source>
        <dbReference type="Pfam" id="PF04884"/>
    </source>
</evidence>
<dbReference type="EMBL" id="WNWW01000773">
    <property type="protein sequence ID" value="KAF3422135.1"/>
    <property type="molecule type" value="Genomic_DNA"/>
</dbReference>
<dbReference type="AlphaFoldDB" id="A0A833RYN3"/>
<evidence type="ECO:0000259" key="7">
    <source>
        <dbReference type="Pfam" id="PF24160"/>
    </source>
</evidence>
<evidence type="ECO:0000256" key="1">
    <source>
        <dbReference type="ARBA" id="ARBA00004370"/>
    </source>
</evidence>
<dbReference type="GO" id="GO:0016020">
    <property type="term" value="C:membrane"/>
    <property type="evidence" value="ECO:0007669"/>
    <property type="project" value="UniProtKB-SubCell"/>
</dbReference>
<name>A0A833RYN3_9HYME</name>
<feature type="domain" description="Root UVB sensitive protein C-terminal" evidence="7">
    <location>
        <begin position="303"/>
        <end position="485"/>
    </location>
</feature>
<evidence type="ECO:0000256" key="5">
    <source>
        <dbReference type="ARBA" id="ARBA00023136"/>
    </source>
</evidence>
<protein>
    <submittedName>
        <fullName evidence="8">Uncharacterized protein</fullName>
    </submittedName>
</protein>
<keyword evidence="4" id="KW-1133">Transmembrane helix</keyword>
<evidence type="ECO:0000256" key="3">
    <source>
        <dbReference type="ARBA" id="ARBA00022692"/>
    </source>
</evidence>
<keyword evidence="9" id="KW-1185">Reference proteome</keyword>
<dbReference type="Pfam" id="PF04884">
    <property type="entry name" value="UVB_sens_prot"/>
    <property type="match status" value="1"/>
</dbReference>
<comment type="caution">
    <text evidence="8">The sequence shown here is derived from an EMBL/GenBank/DDBJ whole genome shotgun (WGS) entry which is preliminary data.</text>
</comment>
<reference evidence="8" key="1">
    <citation type="submission" date="2019-11" db="EMBL/GenBank/DDBJ databases">
        <title>The nuclear and mitochondrial genomes of Frieseomelitta varia - a highly eusocial stingless bee (Meliponini) with a permanently sterile worker caste.</title>
        <authorList>
            <person name="Freitas F.C.P."/>
            <person name="Lourenco A.P."/>
            <person name="Nunes F.M.F."/>
            <person name="Paschoal A.R."/>
            <person name="Abreu F.C.P."/>
            <person name="Barbin F.O."/>
            <person name="Bataglia L."/>
            <person name="Cardoso-Junior C.A.M."/>
            <person name="Cervoni M.S."/>
            <person name="Silva S.R."/>
            <person name="Dalarmi F."/>
            <person name="Del Lama M.A."/>
            <person name="Depintor T.S."/>
            <person name="Ferreira K.M."/>
            <person name="Goria P.S."/>
            <person name="Jaskot M.C."/>
            <person name="Lago D.C."/>
            <person name="Luna-Lucena D."/>
            <person name="Moda L.M."/>
            <person name="Nascimento L."/>
            <person name="Pedrino M."/>
            <person name="Rabico F.O."/>
            <person name="Sanches F.C."/>
            <person name="Santos D.E."/>
            <person name="Santos C.G."/>
            <person name="Vieira J."/>
            <person name="Lopes T.F."/>
            <person name="Barchuk A.R."/>
            <person name="Hartfelder K."/>
            <person name="Simoes Z.L.P."/>
            <person name="Bitondi M.M.G."/>
            <person name="Pinheiro D.G."/>
        </authorList>
    </citation>
    <scope>NUCLEOTIDE SEQUENCE</scope>
    <source>
        <strain evidence="8">USP_RPSP 00005682</strain>
        <tissue evidence="8">Whole individual</tissue>
    </source>
</reference>
<comment type="similarity">
    <text evidence="2">Belongs to the RUS1 family.</text>
</comment>
<dbReference type="Pfam" id="PF24160">
    <property type="entry name" value="UVB_sens_C"/>
    <property type="match status" value="1"/>
</dbReference>
<feature type="domain" description="Protein root UVB sensitive/RUS" evidence="6">
    <location>
        <begin position="68"/>
        <end position="300"/>
    </location>
</feature>
<keyword evidence="5" id="KW-0472">Membrane</keyword>